<keyword evidence="2" id="KW-0732">Signal</keyword>
<evidence type="ECO:0000256" key="2">
    <source>
        <dbReference type="RuleBase" id="RU361156"/>
    </source>
</evidence>
<keyword evidence="5" id="KW-1185">Reference proteome</keyword>
<reference evidence="4" key="1">
    <citation type="submission" date="2019-03" db="EMBL/GenBank/DDBJ databases">
        <title>Long read genome sequence of the mycoparasitic Pythium oligandrum ATCC 38472 isolated from sugarbeet rhizosphere.</title>
        <authorList>
            <person name="Gaulin E."/>
        </authorList>
    </citation>
    <scope>NUCLEOTIDE SEQUENCE</scope>
    <source>
        <strain evidence="4">ATCC 38472_TT</strain>
    </source>
</reference>
<keyword evidence="3" id="KW-0812">Transmembrane</keyword>
<keyword evidence="2" id="KW-0645">Protease</keyword>
<dbReference type="PROSITE" id="PS00131">
    <property type="entry name" value="CARBOXYPEPT_SER_SER"/>
    <property type="match status" value="1"/>
</dbReference>
<evidence type="ECO:0000313" key="5">
    <source>
        <dbReference type="Proteomes" id="UP000794436"/>
    </source>
</evidence>
<name>A0A8K1FPV6_PYTOL</name>
<dbReference type="EMBL" id="SPLM01000036">
    <property type="protein sequence ID" value="TMW65998.1"/>
    <property type="molecule type" value="Genomic_DNA"/>
</dbReference>
<dbReference type="InterPro" id="IPR001563">
    <property type="entry name" value="Peptidase_S10"/>
</dbReference>
<feature type="transmembrane region" description="Helical" evidence="3">
    <location>
        <begin position="518"/>
        <end position="536"/>
    </location>
</feature>
<dbReference type="PANTHER" id="PTHR11802:SF201">
    <property type="entry name" value="CARBOXYPEPTIDASE"/>
    <property type="match status" value="1"/>
</dbReference>
<dbReference type="AlphaFoldDB" id="A0A8K1FPV6"/>
<dbReference type="GO" id="GO:0004185">
    <property type="term" value="F:serine-type carboxypeptidase activity"/>
    <property type="evidence" value="ECO:0007669"/>
    <property type="project" value="UniProtKB-UniRule"/>
</dbReference>
<evidence type="ECO:0000256" key="3">
    <source>
        <dbReference type="SAM" id="Phobius"/>
    </source>
</evidence>
<keyword evidence="2" id="KW-0121">Carboxypeptidase</keyword>
<feature type="chain" id="PRO_5035488395" description="Carboxypeptidase" evidence="2">
    <location>
        <begin position="24"/>
        <end position="559"/>
    </location>
</feature>
<proteinExistence type="inferred from homology"/>
<accession>A0A8K1FPV6</accession>
<dbReference type="InterPro" id="IPR029058">
    <property type="entry name" value="AB_hydrolase_fold"/>
</dbReference>
<keyword evidence="3" id="KW-1133">Transmembrane helix</keyword>
<evidence type="ECO:0000256" key="1">
    <source>
        <dbReference type="ARBA" id="ARBA00009431"/>
    </source>
</evidence>
<dbReference type="GO" id="GO:0006508">
    <property type="term" value="P:proteolysis"/>
    <property type="evidence" value="ECO:0007669"/>
    <property type="project" value="UniProtKB-KW"/>
</dbReference>
<protein>
    <recommendedName>
        <fullName evidence="2">Carboxypeptidase</fullName>
        <ecNumber evidence="2">3.4.16.-</ecNumber>
    </recommendedName>
</protein>
<dbReference type="SUPFAM" id="SSF53474">
    <property type="entry name" value="alpha/beta-Hydrolases"/>
    <property type="match status" value="1"/>
</dbReference>
<sequence>MNLRTALQLALVAALAAFSTASASHSKELRNEHQVRELPGLKKAKDLAFDHFAGQLQLDSKEKLFYWYSESQKDPSKDPIVLWLNGGPGCSSVSGLFTENGPFVALQDGSVKINDYSWNRKANVVWVESPAGVGFSEPQQPAEYYNDDVVADRLHQFLGKFFAKYPELQGRDFYITGESYAGIYIPYLVNLLVERPIEGVSLKGFAIGNPLTDNEIDGNAYFDYYYSHALISRQQYHSALEACTNEIAQCMFTPVNCTEKCEQAVAAGYAAAAHDKFNPYFIYGDVCQLSNGQAGALHEKHKKNHPTPTTHRGDIGPCADTFTETYLNTKELQEAVHLETPIVWQDCNPFISRHFTRSLSSLPKYRNILNRGLKAMIYSGDADSVVNFIGTERWITDDGLKLREVKAWEAWFGPDKQVAGYVQEFEGLTFKTIKGAGHMVPAVRPLHGLHMFECFLYGEDACKKFKYPFDAFEEETGEEDSNEDEPESADIQVTLQTMQRAVVGANVVFHKQSSSPTVFVVSALVLAGCFAVVQLFQTQTRFRRHRYRGNEHIPLNSRY</sequence>
<feature type="signal peptide" evidence="2">
    <location>
        <begin position="1"/>
        <end position="23"/>
    </location>
</feature>
<evidence type="ECO:0000313" key="4">
    <source>
        <dbReference type="EMBL" id="TMW65998.1"/>
    </source>
</evidence>
<dbReference type="EC" id="3.4.16.-" evidence="2"/>
<keyword evidence="3" id="KW-0472">Membrane</keyword>
<comment type="similarity">
    <text evidence="1 2">Belongs to the peptidase S10 family.</text>
</comment>
<dbReference type="Pfam" id="PF00450">
    <property type="entry name" value="Peptidase_S10"/>
    <property type="match status" value="1"/>
</dbReference>
<comment type="caution">
    <text evidence="4">The sequence shown here is derived from an EMBL/GenBank/DDBJ whole genome shotgun (WGS) entry which is preliminary data.</text>
</comment>
<dbReference type="OrthoDB" id="443318at2759"/>
<dbReference type="InterPro" id="IPR018202">
    <property type="entry name" value="Ser_caboxypep_ser_AS"/>
</dbReference>
<dbReference type="PANTHER" id="PTHR11802">
    <property type="entry name" value="SERINE PROTEASE FAMILY S10 SERINE CARBOXYPEPTIDASE"/>
    <property type="match status" value="1"/>
</dbReference>
<dbReference type="Proteomes" id="UP000794436">
    <property type="component" value="Unassembled WGS sequence"/>
</dbReference>
<dbReference type="PRINTS" id="PR00724">
    <property type="entry name" value="CRBOXYPTASEC"/>
</dbReference>
<gene>
    <name evidence="4" type="ORF">Poli38472_003763</name>
</gene>
<organism evidence="4 5">
    <name type="scientific">Pythium oligandrum</name>
    <name type="common">Mycoparasitic fungus</name>
    <dbReference type="NCBI Taxonomy" id="41045"/>
    <lineage>
        <taxon>Eukaryota</taxon>
        <taxon>Sar</taxon>
        <taxon>Stramenopiles</taxon>
        <taxon>Oomycota</taxon>
        <taxon>Peronosporomycetes</taxon>
        <taxon>Pythiales</taxon>
        <taxon>Pythiaceae</taxon>
        <taxon>Pythium</taxon>
    </lineage>
</organism>
<keyword evidence="2" id="KW-0378">Hydrolase</keyword>
<dbReference type="Gene3D" id="3.40.50.1820">
    <property type="entry name" value="alpha/beta hydrolase"/>
    <property type="match status" value="1"/>
</dbReference>